<feature type="region of interest" description="Disordered" evidence="1">
    <location>
        <begin position="1"/>
        <end position="59"/>
    </location>
</feature>
<evidence type="ECO:0000256" key="1">
    <source>
        <dbReference type="SAM" id="MobiDB-lite"/>
    </source>
</evidence>
<dbReference type="OrthoDB" id="351873at2759"/>
<evidence type="ECO:0000313" key="2">
    <source>
        <dbReference type="EMBL" id="CDJ47115.1"/>
    </source>
</evidence>
<protein>
    <submittedName>
        <fullName evidence="2">Uncharacterized protein</fullName>
    </submittedName>
</protein>
<name>U6LH53_9EIME</name>
<feature type="compositionally biased region" description="Polar residues" evidence="1">
    <location>
        <begin position="44"/>
        <end position="53"/>
    </location>
</feature>
<feature type="region of interest" description="Disordered" evidence="1">
    <location>
        <begin position="72"/>
        <end position="111"/>
    </location>
</feature>
<proteinExistence type="predicted"/>
<dbReference type="Proteomes" id="UP000030750">
    <property type="component" value="Unassembled WGS sequence"/>
</dbReference>
<sequence>MQLASRKGTSGRMLAAGDGRQSEQRPLTLHPGYDSEEEEICSPPSGQQRSGPVSGSRKRWWKLWSRNTSEFEAVRTEDDSVSADEPSPGPSTPVAGFDGIDNPASGATSPGHQFKREAACVIEEVLEKVLNEVEDTGVPAGGTTRFFFTLHKPPKVPCSGTVKFEIFATPDKVSLSDEDQWLD</sequence>
<dbReference type="EMBL" id="HG710610">
    <property type="protein sequence ID" value="CDJ47115.1"/>
    <property type="molecule type" value="Genomic_DNA"/>
</dbReference>
<dbReference type="VEuPathDB" id="ToxoDB:EBH_0014730"/>
<evidence type="ECO:0000313" key="3">
    <source>
        <dbReference type="Proteomes" id="UP000030750"/>
    </source>
</evidence>
<dbReference type="AlphaFoldDB" id="U6LH53"/>
<accession>U6LH53</accession>
<keyword evidence="3" id="KW-1185">Reference proteome</keyword>
<reference evidence="2" key="2">
    <citation type="submission" date="2013-10" db="EMBL/GenBank/DDBJ databases">
        <authorList>
            <person name="Aslett M."/>
        </authorList>
    </citation>
    <scope>NUCLEOTIDE SEQUENCE [LARGE SCALE GENOMIC DNA]</scope>
    <source>
        <strain evidence="2">Houghton</strain>
    </source>
</reference>
<organism evidence="2 3">
    <name type="scientific">Eimeria brunetti</name>
    <dbReference type="NCBI Taxonomy" id="51314"/>
    <lineage>
        <taxon>Eukaryota</taxon>
        <taxon>Sar</taxon>
        <taxon>Alveolata</taxon>
        <taxon>Apicomplexa</taxon>
        <taxon>Conoidasida</taxon>
        <taxon>Coccidia</taxon>
        <taxon>Eucoccidiorida</taxon>
        <taxon>Eimeriorina</taxon>
        <taxon>Eimeriidae</taxon>
        <taxon>Eimeria</taxon>
    </lineage>
</organism>
<reference evidence="2" key="1">
    <citation type="submission" date="2013-10" db="EMBL/GenBank/DDBJ databases">
        <title>Genomic analysis of the causative agents of coccidiosis in chickens.</title>
        <authorList>
            <person name="Reid A.J."/>
            <person name="Blake D."/>
            <person name="Billington K."/>
            <person name="Browne H."/>
            <person name="Dunn M."/>
            <person name="Hung S."/>
            <person name="Kawahara F."/>
            <person name="Miranda-Saavedra D."/>
            <person name="Mourier T."/>
            <person name="Nagra H."/>
            <person name="Otto T.D."/>
            <person name="Rawlings N."/>
            <person name="Sanchez A."/>
            <person name="Sanders M."/>
            <person name="Subramaniam C."/>
            <person name="Tay Y."/>
            <person name="Dear P."/>
            <person name="Doerig C."/>
            <person name="Gruber A."/>
            <person name="Parkinson J."/>
            <person name="Shirley M."/>
            <person name="Wan K.L."/>
            <person name="Berriman M."/>
            <person name="Tomley F."/>
            <person name="Pain A."/>
        </authorList>
    </citation>
    <scope>NUCLEOTIDE SEQUENCE [LARGE SCALE GENOMIC DNA]</scope>
    <source>
        <strain evidence="2">Houghton</strain>
    </source>
</reference>
<gene>
    <name evidence="2" type="ORF">EBH_0014730</name>
</gene>